<gene>
    <name evidence="1" type="ORF">RRG08_058463</name>
</gene>
<accession>A0AAE0Y6J6</accession>
<reference evidence="1" key="1">
    <citation type="journal article" date="2023" name="G3 (Bethesda)">
        <title>A reference genome for the long-term kleptoplast-retaining sea slug Elysia crispata morphotype clarki.</title>
        <authorList>
            <person name="Eastman K.E."/>
            <person name="Pendleton A.L."/>
            <person name="Shaikh M.A."/>
            <person name="Suttiyut T."/>
            <person name="Ogas R."/>
            <person name="Tomko P."/>
            <person name="Gavelis G."/>
            <person name="Widhalm J.R."/>
            <person name="Wisecaver J.H."/>
        </authorList>
    </citation>
    <scope>NUCLEOTIDE SEQUENCE</scope>
    <source>
        <strain evidence="1">ECLA1</strain>
    </source>
</reference>
<keyword evidence="2" id="KW-1185">Reference proteome</keyword>
<dbReference type="Proteomes" id="UP001283361">
    <property type="component" value="Unassembled WGS sequence"/>
</dbReference>
<sequence length="103" mass="11506">MYQSASSRFPRDQTQSSSSCHLLVLCEQRPFSWSFLGRRVDGYSEKYHHLRGSGDANLQVLIKYSVGEGLLQTRGERAGKPVGNREIPLCNVSVQSLQLADCC</sequence>
<name>A0AAE0Y6J6_9GAST</name>
<dbReference type="EMBL" id="JAWDGP010006855">
    <property type="protein sequence ID" value="KAK3734308.1"/>
    <property type="molecule type" value="Genomic_DNA"/>
</dbReference>
<organism evidence="1 2">
    <name type="scientific">Elysia crispata</name>
    <name type="common">lettuce slug</name>
    <dbReference type="NCBI Taxonomy" id="231223"/>
    <lineage>
        <taxon>Eukaryota</taxon>
        <taxon>Metazoa</taxon>
        <taxon>Spiralia</taxon>
        <taxon>Lophotrochozoa</taxon>
        <taxon>Mollusca</taxon>
        <taxon>Gastropoda</taxon>
        <taxon>Heterobranchia</taxon>
        <taxon>Euthyneura</taxon>
        <taxon>Panpulmonata</taxon>
        <taxon>Sacoglossa</taxon>
        <taxon>Placobranchoidea</taxon>
        <taxon>Plakobranchidae</taxon>
        <taxon>Elysia</taxon>
    </lineage>
</organism>
<proteinExistence type="predicted"/>
<comment type="caution">
    <text evidence="1">The sequence shown here is derived from an EMBL/GenBank/DDBJ whole genome shotgun (WGS) entry which is preliminary data.</text>
</comment>
<dbReference type="AlphaFoldDB" id="A0AAE0Y6J6"/>
<evidence type="ECO:0000313" key="2">
    <source>
        <dbReference type="Proteomes" id="UP001283361"/>
    </source>
</evidence>
<evidence type="ECO:0000313" key="1">
    <source>
        <dbReference type="EMBL" id="KAK3734308.1"/>
    </source>
</evidence>
<protein>
    <submittedName>
        <fullName evidence="1">Uncharacterized protein</fullName>
    </submittedName>
</protein>